<dbReference type="FunFam" id="1.20.1090.10:FF:000015">
    <property type="entry name" value="3-dehydroquinate synthase protein"/>
    <property type="match status" value="1"/>
</dbReference>
<dbReference type="Proteomes" id="UP000269539">
    <property type="component" value="Unassembled WGS sequence"/>
</dbReference>
<dbReference type="PANTHER" id="PTHR43622">
    <property type="entry name" value="3-DEHYDROQUINATE SYNTHASE"/>
    <property type="match status" value="1"/>
</dbReference>
<evidence type="ECO:0000256" key="4">
    <source>
        <dbReference type="ARBA" id="ARBA00023027"/>
    </source>
</evidence>
<dbReference type="GO" id="GO:0046872">
    <property type="term" value="F:metal ion binding"/>
    <property type="evidence" value="ECO:0007669"/>
    <property type="project" value="UniProtKB-KW"/>
</dbReference>
<evidence type="ECO:0000313" key="9">
    <source>
        <dbReference type="Proteomes" id="UP000269539"/>
    </source>
</evidence>
<accession>A0A3M7C1D9</accession>
<evidence type="ECO:0000256" key="3">
    <source>
        <dbReference type="ARBA" id="ARBA00022741"/>
    </source>
</evidence>
<protein>
    <submittedName>
        <fullName evidence="8">Uncharacterized protein</fullName>
    </submittedName>
</protein>
<dbReference type="AlphaFoldDB" id="A0A3M7C1D9"/>
<keyword evidence="4" id="KW-0520">NAD</keyword>
<feature type="domain" description="3-dehydroquinate synthase C-terminal" evidence="7">
    <location>
        <begin position="195"/>
        <end position="335"/>
    </location>
</feature>
<proteinExistence type="predicted"/>
<dbReference type="InterPro" id="IPR050071">
    <property type="entry name" value="Dehydroquinate_synthase"/>
</dbReference>
<dbReference type="InterPro" id="IPR056179">
    <property type="entry name" value="DHQS_C"/>
</dbReference>
<sequence length="479" mass="52962">MSDMKASVTETKKGFHVEGYEKIEYDFSFIDGVFDKQKGDLAECFKRWRRCLAVMDMNIYNVYGKQMQEYFEHHGLELKIHTTMIGEKAKSIDTFLSIVDSMTEFGIIRKEPVLVVGGGLVTDVVGFACAAYRRNTNYIRIPTTVIGLIDASVSIKVAVNYGNYKNRLGAYHAPQHTFLDFAFLRTLPEAQIRNGFAELIKISSCAHLPTFDLLDKYCEQLIGTGFGRMDNSTQEVRDAADKINWNGIYEMLKLETPNLHEIGLDRVIAYGHTWSPLHELVPEVPLRHGHAISIDMAYSATLANQRGLLSDQEHRRLLNLFSRAGLSMDHPQFNEEILEQGTQAIMKTRDGLLRAAVPKPLGSCVFLNDVSQEELASALRTHKKIMKEYPREGAGLEAFVDASDTGYTMNAKPAENTTNGADASLKKAVINKDAVNGQAPEHALKHAAGVDADSALTNGHVNGVNGVNGHANGVKTNGA</sequence>
<dbReference type="InterPro" id="IPR035872">
    <property type="entry name" value="EEVS-like"/>
</dbReference>
<keyword evidence="5" id="KW-0456">Lyase</keyword>
<evidence type="ECO:0000256" key="1">
    <source>
        <dbReference type="ARBA" id="ARBA00001911"/>
    </source>
</evidence>
<dbReference type="Gene3D" id="3.40.50.1970">
    <property type="match status" value="1"/>
</dbReference>
<dbReference type="Gene3D" id="1.20.1090.10">
    <property type="entry name" value="Dehydroquinate synthase-like - alpha domain"/>
    <property type="match status" value="1"/>
</dbReference>
<dbReference type="GO" id="GO:0000166">
    <property type="term" value="F:nucleotide binding"/>
    <property type="evidence" value="ECO:0007669"/>
    <property type="project" value="UniProtKB-KW"/>
</dbReference>
<keyword evidence="2" id="KW-0479">Metal-binding</keyword>
<evidence type="ECO:0000313" key="8">
    <source>
        <dbReference type="EMBL" id="RMY45883.1"/>
    </source>
</evidence>
<dbReference type="PANTHER" id="PTHR43622:SF3">
    <property type="entry name" value="2-EPI-5-EPI-VALIOLONE SYNTHASE"/>
    <property type="match status" value="1"/>
</dbReference>
<dbReference type="Pfam" id="PF01761">
    <property type="entry name" value="DHQ_synthase"/>
    <property type="match status" value="1"/>
</dbReference>
<organism evidence="8 9">
    <name type="scientific">Hortaea werneckii</name>
    <name type="common">Black yeast</name>
    <name type="synonym">Cladosporium werneckii</name>
    <dbReference type="NCBI Taxonomy" id="91943"/>
    <lineage>
        <taxon>Eukaryota</taxon>
        <taxon>Fungi</taxon>
        <taxon>Dikarya</taxon>
        <taxon>Ascomycota</taxon>
        <taxon>Pezizomycotina</taxon>
        <taxon>Dothideomycetes</taxon>
        <taxon>Dothideomycetidae</taxon>
        <taxon>Mycosphaerellales</taxon>
        <taxon>Teratosphaeriaceae</taxon>
        <taxon>Hortaea</taxon>
    </lineage>
</organism>
<evidence type="ECO:0000259" key="6">
    <source>
        <dbReference type="Pfam" id="PF01761"/>
    </source>
</evidence>
<dbReference type="InterPro" id="IPR030960">
    <property type="entry name" value="DHQS/DOIS_N"/>
</dbReference>
<dbReference type="CDD" id="cd08199">
    <property type="entry name" value="EEVS"/>
    <property type="match status" value="1"/>
</dbReference>
<dbReference type="GO" id="GO:0003856">
    <property type="term" value="F:3-dehydroquinate synthase activity"/>
    <property type="evidence" value="ECO:0007669"/>
    <property type="project" value="TreeGrafter"/>
</dbReference>
<keyword evidence="3" id="KW-0547">Nucleotide-binding</keyword>
<evidence type="ECO:0000259" key="7">
    <source>
        <dbReference type="Pfam" id="PF24621"/>
    </source>
</evidence>
<reference evidence="8 9" key="1">
    <citation type="journal article" date="2018" name="BMC Genomics">
        <title>Genomic evidence for intraspecific hybridization in a clonal and extremely halotolerant yeast.</title>
        <authorList>
            <person name="Gostincar C."/>
            <person name="Stajich J.E."/>
            <person name="Zupancic J."/>
            <person name="Zalar P."/>
            <person name="Gunde-Cimerman N."/>
        </authorList>
    </citation>
    <scope>NUCLEOTIDE SEQUENCE [LARGE SCALE GENOMIC DNA]</scope>
    <source>
        <strain evidence="8 9">EXF-10513</strain>
    </source>
</reference>
<comment type="caution">
    <text evidence="8">The sequence shown here is derived from an EMBL/GenBank/DDBJ whole genome shotgun (WGS) entry which is preliminary data.</text>
</comment>
<gene>
    <name evidence="8" type="ORF">D0864_15353</name>
</gene>
<dbReference type="SUPFAM" id="SSF56796">
    <property type="entry name" value="Dehydroquinate synthase-like"/>
    <property type="match status" value="1"/>
</dbReference>
<comment type="cofactor">
    <cofactor evidence="1">
        <name>NAD(+)</name>
        <dbReference type="ChEBI" id="CHEBI:57540"/>
    </cofactor>
</comment>
<evidence type="ECO:0000256" key="5">
    <source>
        <dbReference type="ARBA" id="ARBA00023239"/>
    </source>
</evidence>
<dbReference type="GO" id="GO:0017000">
    <property type="term" value="P:antibiotic biosynthetic process"/>
    <property type="evidence" value="ECO:0007669"/>
    <property type="project" value="InterPro"/>
</dbReference>
<dbReference type="FunFam" id="3.40.50.1970:FF:000018">
    <property type="entry name" value="Related to 2-epi-5-epi-valiolone synthase"/>
    <property type="match status" value="1"/>
</dbReference>
<name>A0A3M7C1D9_HORWE</name>
<evidence type="ECO:0000256" key="2">
    <source>
        <dbReference type="ARBA" id="ARBA00022723"/>
    </source>
</evidence>
<dbReference type="VEuPathDB" id="FungiDB:BTJ68_10975"/>
<feature type="domain" description="3-dehydroquinate synthase N-terminal" evidence="6">
    <location>
        <begin position="85"/>
        <end position="193"/>
    </location>
</feature>
<dbReference type="EMBL" id="QWIO01003248">
    <property type="protein sequence ID" value="RMY45883.1"/>
    <property type="molecule type" value="Genomic_DNA"/>
</dbReference>
<dbReference type="Pfam" id="PF24621">
    <property type="entry name" value="DHQS_C"/>
    <property type="match status" value="1"/>
</dbReference>